<proteinExistence type="predicted"/>
<keyword evidence="2" id="KW-1185">Reference proteome</keyword>
<dbReference type="Proteomes" id="UP000094527">
    <property type="component" value="Unassembled WGS sequence"/>
</dbReference>
<name>A0A1D2NCI7_ORCCI</name>
<dbReference type="EMBL" id="LJIJ01000095">
    <property type="protein sequence ID" value="ODN02795.1"/>
    <property type="molecule type" value="Genomic_DNA"/>
</dbReference>
<protein>
    <submittedName>
        <fullName evidence="1">Uncharacterized protein</fullName>
    </submittedName>
</protein>
<dbReference type="AlphaFoldDB" id="A0A1D2NCI7"/>
<accession>A0A1D2NCI7</accession>
<gene>
    <name evidence="1" type="ORF">Ocin01_03885</name>
</gene>
<feature type="non-terminal residue" evidence="1">
    <location>
        <position position="115"/>
    </location>
</feature>
<sequence>MDGKREIYFGSTNTSTFGTVSVSFECETNEACTAFLVITGDQDIISEEELVSVEISTSSLKNVIDWSEPNSQIQPFHIYAKISKSDDSEVVNIIGIVCPVKGDINDCQTIPMVDD</sequence>
<organism evidence="1 2">
    <name type="scientific">Orchesella cincta</name>
    <name type="common">Springtail</name>
    <name type="synonym">Podura cincta</name>
    <dbReference type="NCBI Taxonomy" id="48709"/>
    <lineage>
        <taxon>Eukaryota</taxon>
        <taxon>Metazoa</taxon>
        <taxon>Ecdysozoa</taxon>
        <taxon>Arthropoda</taxon>
        <taxon>Hexapoda</taxon>
        <taxon>Collembola</taxon>
        <taxon>Entomobryomorpha</taxon>
        <taxon>Entomobryoidea</taxon>
        <taxon>Orchesellidae</taxon>
        <taxon>Orchesellinae</taxon>
        <taxon>Orchesella</taxon>
    </lineage>
</organism>
<evidence type="ECO:0000313" key="2">
    <source>
        <dbReference type="Proteomes" id="UP000094527"/>
    </source>
</evidence>
<reference evidence="1 2" key="1">
    <citation type="journal article" date="2016" name="Genome Biol. Evol.">
        <title>Gene Family Evolution Reflects Adaptation to Soil Environmental Stressors in the Genome of the Collembolan Orchesella cincta.</title>
        <authorList>
            <person name="Faddeeva-Vakhrusheva A."/>
            <person name="Derks M.F."/>
            <person name="Anvar S.Y."/>
            <person name="Agamennone V."/>
            <person name="Suring W."/>
            <person name="Smit S."/>
            <person name="van Straalen N.M."/>
            <person name="Roelofs D."/>
        </authorList>
    </citation>
    <scope>NUCLEOTIDE SEQUENCE [LARGE SCALE GENOMIC DNA]</scope>
    <source>
        <tissue evidence="1">Mixed pool</tissue>
    </source>
</reference>
<evidence type="ECO:0000313" key="1">
    <source>
        <dbReference type="EMBL" id="ODN02795.1"/>
    </source>
</evidence>
<comment type="caution">
    <text evidence="1">The sequence shown here is derived from an EMBL/GenBank/DDBJ whole genome shotgun (WGS) entry which is preliminary data.</text>
</comment>